<proteinExistence type="evidence at transcript level"/>
<organism evidence="1">
    <name type="scientific">Hordeum vulgare subsp. vulgare</name>
    <name type="common">Domesticated barley</name>
    <dbReference type="NCBI Taxonomy" id="112509"/>
    <lineage>
        <taxon>Eukaryota</taxon>
        <taxon>Viridiplantae</taxon>
        <taxon>Streptophyta</taxon>
        <taxon>Embryophyta</taxon>
        <taxon>Tracheophyta</taxon>
        <taxon>Spermatophyta</taxon>
        <taxon>Magnoliopsida</taxon>
        <taxon>Liliopsida</taxon>
        <taxon>Poales</taxon>
        <taxon>Poaceae</taxon>
        <taxon>BOP clade</taxon>
        <taxon>Pooideae</taxon>
        <taxon>Triticodae</taxon>
        <taxon>Triticeae</taxon>
        <taxon>Hordeinae</taxon>
        <taxon>Hordeum</taxon>
    </lineage>
</organism>
<sequence length="105" mass="11444">MLSRIAKVSLVRAFSLATPVVRSPEQSALAETSSLSQNSLARALAADLASQPDVVEIERKHLTYYINEIKEEVNDHLGINFETPKDGKTLILESIPDGTSTHKLG</sequence>
<accession>F2DJM8</accession>
<protein>
    <submittedName>
        <fullName evidence="1">Predicted protein</fullName>
    </submittedName>
</protein>
<name>F2DJM8_HORVV</name>
<dbReference type="AlphaFoldDB" id="F2DJM8"/>
<reference evidence="1" key="1">
    <citation type="journal article" date="2011" name="Plant Physiol.">
        <title>Comprehensive sequence analysis of 24,783 barley full-length cDNAs derived from 12 clone libraries.</title>
        <authorList>
            <person name="Matsumoto T."/>
            <person name="Tanaka T."/>
            <person name="Sakai H."/>
            <person name="Amano N."/>
            <person name="Kanamori H."/>
            <person name="Kurita K."/>
            <person name="Kikuta A."/>
            <person name="Kamiya K."/>
            <person name="Yamamoto M."/>
            <person name="Ikawa H."/>
            <person name="Fujii N."/>
            <person name="Hori K."/>
            <person name="Itoh T."/>
            <person name="Sato K."/>
        </authorList>
    </citation>
    <scope>NUCLEOTIDE SEQUENCE</scope>
    <source>
        <tissue evidence="1">Shoot and root</tissue>
    </source>
</reference>
<dbReference type="EMBL" id="AK364096">
    <property type="protein sequence ID" value="BAJ95299.1"/>
    <property type="molecule type" value="mRNA"/>
</dbReference>
<evidence type="ECO:0000313" key="1">
    <source>
        <dbReference type="EMBL" id="BAJ95299.1"/>
    </source>
</evidence>